<evidence type="ECO:0000256" key="2">
    <source>
        <dbReference type="ARBA" id="ARBA00022679"/>
    </source>
</evidence>
<dbReference type="PROSITE" id="PS00108">
    <property type="entry name" value="PROTEIN_KINASE_ST"/>
    <property type="match status" value="1"/>
</dbReference>
<feature type="region of interest" description="Disordered" evidence="6">
    <location>
        <begin position="23"/>
        <end position="44"/>
    </location>
</feature>
<dbReference type="EnsemblPlants" id="AET2Gv20355700.4">
    <property type="protein sequence ID" value="AET2Gv20355700.4"/>
    <property type="gene ID" value="AET2Gv20355700"/>
</dbReference>
<dbReference type="Gene3D" id="3.30.200.20">
    <property type="entry name" value="Phosphorylase Kinase, domain 1"/>
    <property type="match status" value="1"/>
</dbReference>
<dbReference type="PROSITE" id="PS50011">
    <property type="entry name" value="PROTEIN_KINASE_DOM"/>
    <property type="match status" value="1"/>
</dbReference>
<dbReference type="PANTHER" id="PTHR45621">
    <property type="entry name" value="OS01G0588500 PROTEIN-RELATED"/>
    <property type="match status" value="1"/>
</dbReference>
<feature type="region of interest" description="Disordered" evidence="6">
    <location>
        <begin position="237"/>
        <end position="276"/>
    </location>
</feature>
<protein>
    <recommendedName>
        <fullName evidence="1">non-specific serine/threonine protein kinase</fullName>
        <ecNumber evidence="1">2.7.11.1</ecNumber>
    </recommendedName>
</protein>
<reference evidence="8" key="5">
    <citation type="journal article" date="2021" name="G3 (Bethesda)">
        <title>Aegilops tauschii genome assembly Aet v5.0 features greater sequence contiguity and improved annotation.</title>
        <authorList>
            <person name="Wang L."/>
            <person name="Zhu T."/>
            <person name="Rodriguez J.C."/>
            <person name="Deal K.R."/>
            <person name="Dubcovsky J."/>
            <person name="McGuire P.E."/>
            <person name="Lux T."/>
            <person name="Spannagl M."/>
            <person name="Mayer K.F.X."/>
            <person name="Baldrich P."/>
            <person name="Meyers B.C."/>
            <person name="Huo N."/>
            <person name="Gu Y.Q."/>
            <person name="Zhou H."/>
            <person name="Devos K.M."/>
            <person name="Bennetzen J.L."/>
            <person name="Unver T."/>
            <person name="Budak H."/>
            <person name="Gulick P.J."/>
            <person name="Galiba G."/>
            <person name="Kalapos B."/>
            <person name="Nelson D.R."/>
            <person name="Li P."/>
            <person name="You F.M."/>
            <person name="Luo M.C."/>
            <person name="Dvorak J."/>
        </authorList>
    </citation>
    <scope>NUCLEOTIDE SEQUENCE [LARGE SCALE GENOMIC DNA]</scope>
    <source>
        <strain evidence="8">cv. AL8/78</strain>
    </source>
</reference>
<dbReference type="GO" id="GO:0005524">
    <property type="term" value="F:ATP binding"/>
    <property type="evidence" value="ECO:0007669"/>
    <property type="project" value="UniProtKB-KW"/>
</dbReference>
<dbReference type="GO" id="GO:0004674">
    <property type="term" value="F:protein serine/threonine kinase activity"/>
    <property type="evidence" value="ECO:0007669"/>
    <property type="project" value="UniProtKB-EC"/>
</dbReference>
<dbReference type="AlphaFoldDB" id="A0A453B452"/>
<evidence type="ECO:0000259" key="7">
    <source>
        <dbReference type="PROSITE" id="PS50011"/>
    </source>
</evidence>
<feature type="compositionally biased region" description="Basic and acidic residues" evidence="6">
    <location>
        <begin position="263"/>
        <end position="276"/>
    </location>
</feature>
<reference evidence="9" key="1">
    <citation type="journal article" date="2014" name="Science">
        <title>Ancient hybridizations among the ancestral genomes of bread wheat.</title>
        <authorList>
            <consortium name="International Wheat Genome Sequencing Consortium,"/>
            <person name="Marcussen T."/>
            <person name="Sandve S.R."/>
            <person name="Heier L."/>
            <person name="Spannagl M."/>
            <person name="Pfeifer M."/>
            <person name="Jakobsen K.S."/>
            <person name="Wulff B.B."/>
            <person name="Steuernagel B."/>
            <person name="Mayer K.F."/>
            <person name="Olsen O.A."/>
        </authorList>
    </citation>
    <scope>NUCLEOTIDE SEQUENCE [LARGE SCALE GENOMIC DNA]</scope>
    <source>
        <strain evidence="9">cv. AL8/78</strain>
    </source>
</reference>
<keyword evidence="3" id="KW-0547">Nucleotide-binding</keyword>
<name>A0A453B452_AEGTS</name>
<dbReference type="InterPro" id="IPR050823">
    <property type="entry name" value="Plant_Ser_Thr_Prot_Kinase"/>
</dbReference>
<evidence type="ECO:0000313" key="9">
    <source>
        <dbReference type="Proteomes" id="UP000015105"/>
    </source>
</evidence>
<dbReference type="FunFam" id="3.30.200.20:FF:000228">
    <property type="entry name" value="Serine/threonine-protein kinase BIK1"/>
    <property type="match status" value="1"/>
</dbReference>
<dbReference type="InterPro" id="IPR008271">
    <property type="entry name" value="Ser/Thr_kinase_AS"/>
</dbReference>
<dbReference type="Pfam" id="PF07714">
    <property type="entry name" value="PK_Tyr_Ser-Thr"/>
    <property type="match status" value="1"/>
</dbReference>
<organism evidence="8 9">
    <name type="scientific">Aegilops tauschii subsp. strangulata</name>
    <name type="common">Goatgrass</name>
    <dbReference type="NCBI Taxonomy" id="200361"/>
    <lineage>
        <taxon>Eukaryota</taxon>
        <taxon>Viridiplantae</taxon>
        <taxon>Streptophyta</taxon>
        <taxon>Embryophyta</taxon>
        <taxon>Tracheophyta</taxon>
        <taxon>Spermatophyta</taxon>
        <taxon>Magnoliopsida</taxon>
        <taxon>Liliopsida</taxon>
        <taxon>Poales</taxon>
        <taxon>Poaceae</taxon>
        <taxon>BOP clade</taxon>
        <taxon>Pooideae</taxon>
        <taxon>Triticodae</taxon>
        <taxon>Triticeae</taxon>
        <taxon>Triticinae</taxon>
        <taxon>Aegilops</taxon>
    </lineage>
</organism>
<dbReference type="InterPro" id="IPR001245">
    <property type="entry name" value="Ser-Thr/Tyr_kinase_cat_dom"/>
</dbReference>
<keyword evidence="4" id="KW-0418">Kinase</keyword>
<evidence type="ECO:0000256" key="3">
    <source>
        <dbReference type="ARBA" id="ARBA00022741"/>
    </source>
</evidence>
<reference evidence="8" key="3">
    <citation type="journal article" date="2017" name="Nature">
        <title>Genome sequence of the progenitor of the wheat D genome Aegilops tauschii.</title>
        <authorList>
            <person name="Luo M.C."/>
            <person name="Gu Y.Q."/>
            <person name="Puiu D."/>
            <person name="Wang H."/>
            <person name="Twardziok S.O."/>
            <person name="Deal K.R."/>
            <person name="Huo N."/>
            <person name="Zhu T."/>
            <person name="Wang L."/>
            <person name="Wang Y."/>
            <person name="McGuire P.E."/>
            <person name="Liu S."/>
            <person name="Long H."/>
            <person name="Ramasamy R.K."/>
            <person name="Rodriguez J.C."/>
            <person name="Van S.L."/>
            <person name="Yuan L."/>
            <person name="Wang Z."/>
            <person name="Xia Z."/>
            <person name="Xiao L."/>
            <person name="Anderson O.D."/>
            <person name="Ouyang S."/>
            <person name="Liang Y."/>
            <person name="Zimin A.V."/>
            <person name="Pertea G."/>
            <person name="Qi P."/>
            <person name="Bennetzen J.L."/>
            <person name="Dai X."/>
            <person name="Dawson M.W."/>
            <person name="Muller H.G."/>
            <person name="Kugler K."/>
            <person name="Rivarola-Duarte L."/>
            <person name="Spannagl M."/>
            <person name="Mayer K.F.X."/>
            <person name="Lu F.H."/>
            <person name="Bevan M.W."/>
            <person name="Leroy P."/>
            <person name="Li P."/>
            <person name="You F.M."/>
            <person name="Sun Q."/>
            <person name="Liu Z."/>
            <person name="Lyons E."/>
            <person name="Wicker T."/>
            <person name="Salzberg S.L."/>
            <person name="Devos K.M."/>
            <person name="Dvorak J."/>
        </authorList>
    </citation>
    <scope>NUCLEOTIDE SEQUENCE [LARGE SCALE GENOMIC DNA]</scope>
    <source>
        <strain evidence="8">cv. AL8/78</strain>
    </source>
</reference>
<dbReference type="Proteomes" id="UP000015105">
    <property type="component" value="Chromosome 2D"/>
</dbReference>
<dbReference type="InterPro" id="IPR000719">
    <property type="entry name" value="Prot_kinase_dom"/>
</dbReference>
<reference evidence="8" key="4">
    <citation type="submission" date="2019-03" db="UniProtKB">
        <authorList>
            <consortium name="EnsemblPlants"/>
        </authorList>
    </citation>
    <scope>IDENTIFICATION</scope>
</reference>
<reference evidence="9" key="2">
    <citation type="journal article" date="2017" name="Nat. Plants">
        <title>The Aegilops tauschii genome reveals multiple impacts of transposons.</title>
        <authorList>
            <person name="Zhao G."/>
            <person name="Zou C."/>
            <person name="Li K."/>
            <person name="Wang K."/>
            <person name="Li T."/>
            <person name="Gao L."/>
            <person name="Zhang X."/>
            <person name="Wang H."/>
            <person name="Yang Z."/>
            <person name="Liu X."/>
            <person name="Jiang W."/>
            <person name="Mao L."/>
            <person name="Kong X."/>
            <person name="Jiao Y."/>
            <person name="Jia J."/>
        </authorList>
    </citation>
    <scope>NUCLEOTIDE SEQUENCE [LARGE SCALE GENOMIC DNA]</scope>
    <source>
        <strain evidence="9">cv. AL8/78</strain>
    </source>
</reference>
<evidence type="ECO:0000313" key="8">
    <source>
        <dbReference type="EnsemblPlants" id="AET2Gv20355700.4"/>
    </source>
</evidence>
<evidence type="ECO:0000256" key="5">
    <source>
        <dbReference type="ARBA" id="ARBA00022840"/>
    </source>
</evidence>
<dbReference type="EC" id="2.7.11.1" evidence="1"/>
<keyword evidence="5" id="KW-0067">ATP-binding</keyword>
<evidence type="ECO:0000256" key="6">
    <source>
        <dbReference type="SAM" id="MobiDB-lite"/>
    </source>
</evidence>
<accession>A0A453B452</accession>
<evidence type="ECO:0000256" key="4">
    <source>
        <dbReference type="ARBA" id="ARBA00022777"/>
    </source>
</evidence>
<keyword evidence="9" id="KW-1185">Reference proteome</keyword>
<dbReference type="Gramene" id="AET2Gv20355700.4">
    <property type="protein sequence ID" value="AET2Gv20355700.4"/>
    <property type="gene ID" value="AET2Gv20355700"/>
</dbReference>
<keyword evidence="2" id="KW-0808">Transferase</keyword>
<proteinExistence type="predicted"/>
<dbReference type="SUPFAM" id="SSF56112">
    <property type="entry name" value="Protein kinase-like (PK-like)"/>
    <property type="match status" value="1"/>
</dbReference>
<dbReference type="Gene3D" id="1.10.510.10">
    <property type="entry name" value="Transferase(Phosphotransferase) domain 1"/>
    <property type="match status" value="1"/>
</dbReference>
<dbReference type="InterPro" id="IPR011009">
    <property type="entry name" value="Kinase-like_dom_sf"/>
</dbReference>
<evidence type="ECO:0000256" key="1">
    <source>
        <dbReference type="ARBA" id="ARBA00012513"/>
    </source>
</evidence>
<feature type="domain" description="Protein kinase" evidence="7">
    <location>
        <begin position="84"/>
        <end position="276"/>
    </location>
</feature>
<sequence>IKAGGRERSSSPWRSLLGGCLGGAAGDHGAKKKPRPRSGGGGGLRRLSFTDLSGAADEDLSISLVGSNLHVFTVAELRAATGEFADDNFLGEGGFGPVYKGFVGGGVKPGLKPQAIAVKLWDPEGAQGHKEWLAEVIFLGQLRHPNLVKLVGYCCEDAHRLLVYEYMPNGSLENHLFVKQVPSALSWSTRLNIAVGAAKGLAFLHDAEKPVIYRDFKGSNILLDSVSPLSAVGLRAGQGRAGGGRHARVDAGHGHPRLRGAGVHHDGPPHGEERRV</sequence>